<accession>A0AA36GJ31</accession>
<proteinExistence type="predicted"/>
<organism evidence="2 3">
    <name type="scientific">Mesorhabditis spiculigera</name>
    <dbReference type="NCBI Taxonomy" id="96644"/>
    <lineage>
        <taxon>Eukaryota</taxon>
        <taxon>Metazoa</taxon>
        <taxon>Ecdysozoa</taxon>
        <taxon>Nematoda</taxon>
        <taxon>Chromadorea</taxon>
        <taxon>Rhabditida</taxon>
        <taxon>Rhabditina</taxon>
        <taxon>Rhabditomorpha</taxon>
        <taxon>Rhabditoidea</taxon>
        <taxon>Rhabditidae</taxon>
        <taxon>Mesorhabditinae</taxon>
        <taxon>Mesorhabditis</taxon>
    </lineage>
</organism>
<dbReference type="InterPro" id="IPR036438">
    <property type="entry name" value="Insulin-like_sf"/>
</dbReference>
<evidence type="ECO:0000313" key="2">
    <source>
        <dbReference type="EMBL" id="CAJ0587859.1"/>
    </source>
</evidence>
<evidence type="ECO:0000256" key="1">
    <source>
        <dbReference type="ARBA" id="ARBA00022729"/>
    </source>
</evidence>
<evidence type="ECO:0000313" key="3">
    <source>
        <dbReference type="Proteomes" id="UP001177023"/>
    </source>
</evidence>
<reference evidence="2" key="1">
    <citation type="submission" date="2023-06" db="EMBL/GenBank/DDBJ databases">
        <authorList>
            <person name="Delattre M."/>
        </authorList>
    </citation>
    <scope>NUCLEOTIDE SEQUENCE</scope>
    <source>
        <strain evidence="2">AF72</strain>
    </source>
</reference>
<dbReference type="AlphaFoldDB" id="A0AA36GJ31"/>
<feature type="non-terminal residue" evidence="2">
    <location>
        <position position="69"/>
    </location>
</feature>
<name>A0AA36GJ31_9BILA</name>
<dbReference type="Proteomes" id="UP001177023">
    <property type="component" value="Unassembled WGS sequence"/>
</dbReference>
<keyword evidence="3" id="KW-1185">Reference proteome</keyword>
<gene>
    <name evidence="2" type="ORF">MSPICULIGERA_LOCUS25812</name>
</gene>
<dbReference type="SUPFAM" id="SSF56994">
    <property type="entry name" value="Insulin-like"/>
    <property type="match status" value="1"/>
</dbReference>
<dbReference type="EMBL" id="CATQJA010002710">
    <property type="protein sequence ID" value="CAJ0587859.1"/>
    <property type="molecule type" value="Genomic_DNA"/>
</dbReference>
<protein>
    <submittedName>
        <fullName evidence="2">Uncharacterized protein</fullName>
    </submittedName>
</protein>
<keyword evidence="1" id="KW-0732">Signal</keyword>
<sequence>MICHGQPPPSSLLPAAVNTVCGAGAPPAALADTGLANDCCVNMCSYRHIREHSSCANGGNDIPEKRHQG</sequence>
<comment type="caution">
    <text evidence="2">The sequence shown here is derived from an EMBL/GenBank/DDBJ whole genome shotgun (WGS) entry which is preliminary data.</text>
</comment>